<evidence type="ECO:0000313" key="1">
    <source>
        <dbReference type="EMBL" id="PIM79531.1"/>
    </source>
</evidence>
<dbReference type="InterPro" id="IPR007197">
    <property type="entry name" value="rSAM"/>
</dbReference>
<proteinExistence type="predicted"/>
<dbReference type="CDD" id="cd01335">
    <property type="entry name" value="Radical_SAM"/>
    <property type="match status" value="1"/>
</dbReference>
<name>A0A2G9EFQ7_9FUSO</name>
<dbReference type="Gene3D" id="3.20.20.70">
    <property type="entry name" value="Aldolase class I"/>
    <property type="match status" value="1"/>
</dbReference>
<dbReference type="InterPro" id="IPR007549">
    <property type="entry name" value="DUF512"/>
</dbReference>
<sequence length="545" mass="64845">MEKSRYELVSQVGLSEPRVLHLRNLINILLNYVDFENEGKIVKVDGFSIKNMKEWLINLPTSEFIPYMESISGECSCRCKFCFEKGNPIPVSIPMQTVRKNITIDDIKYREKYYNPLEKKSLFSICSAQKEIFCNGNVLEIYKYLRDRYPKELIRMLTSGIGLNQRNISELEYLKPLIISVSINSSNLEKRKSIMKDNHPEIALNSLKILKDKKIIFVGTIVENEEFDEEYLDIEKTIKYIAKYDPYYIKVYPFGYTKFYEEREKRKINYNYKIRYKKIFDFIYNIRTKINVPILMDPLMYKDLEIKNSIEGVVKNSPAYHIGFKIRDKILKINDNNILSNFHAKHILMKYEEYFFNDMKKYQELKILIEREGNKIEFDLGKELKKLRDKDMYPYFSEGYFQNPYELPLGLYLPYPYSYSMLKNIYDFIVSNKSTAPLFITSELMYDVFKETIEKTEYFNNIDLEIIKAKNYFWGGNICISDLMTVDDYIKTIREHIKNTKKKPDLIIIPSSAFNVWKKDLKGESIFRLEYQLGIKIEILKVNAF</sequence>
<organism evidence="1 2">
    <name type="scientific">Fusobacterium pseudoperiodonticum</name>
    <dbReference type="NCBI Taxonomy" id="2663009"/>
    <lineage>
        <taxon>Bacteria</taxon>
        <taxon>Fusobacteriati</taxon>
        <taxon>Fusobacteriota</taxon>
        <taxon>Fusobacteriia</taxon>
        <taxon>Fusobacteriales</taxon>
        <taxon>Fusobacteriaceae</taxon>
        <taxon>Fusobacterium</taxon>
    </lineage>
</organism>
<dbReference type="Pfam" id="PF04459">
    <property type="entry name" value="DUF512"/>
    <property type="match status" value="1"/>
</dbReference>
<dbReference type="SUPFAM" id="SSF50156">
    <property type="entry name" value="PDZ domain-like"/>
    <property type="match status" value="1"/>
</dbReference>
<reference evidence="1 2" key="1">
    <citation type="submission" date="2017-11" db="EMBL/GenBank/DDBJ databases">
        <title>Genome sequencing of Fusobacterium periodonticum KCOM 1259.</title>
        <authorList>
            <person name="Kook J.-K."/>
            <person name="Park S.-N."/>
            <person name="Lim Y.K."/>
        </authorList>
    </citation>
    <scope>NUCLEOTIDE SEQUENCE [LARGE SCALE GENOMIC DNA]</scope>
    <source>
        <strain evidence="1 2">KCOM 1259</strain>
    </source>
</reference>
<dbReference type="SUPFAM" id="SSF102114">
    <property type="entry name" value="Radical SAM enzymes"/>
    <property type="match status" value="1"/>
</dbReference>
<comment type="caution">
    <text evidence="1">The sequence shown here is derived from an EMBL/GenBank/DDBJ whole genome shotgun (WGS) entry which is preliminary data.</text>
</comment>
<dbReference type="GO" id="GO:0003824">
    <property type="term" value="F:catalytic activity"/>
    <property type="evidence" value="ECO:0007669"/>
    <property type="project" value="InterPro"/>
</dbReference>
<evidence type="ECO:0000313" key="2">
    <source>
        <dbReference type="Proteomes" id="UP000229011"/>
    </source>
</evidence>
<dbReference type="InterPro" id="IPR058240">
    <property type="entry name" value="rSAM_sf"/>
</dbReference>
<gene>
    <name evidence="1" type="ORF">CTM71_03365</name>
</gene>
<dbReference type="GeneID" id="93327497"/>
<dbReference type="Pfam" id="PF04055">
    <property type="entry name" value="Radical_SAM"/>
    <property type="match status" value="1"/>
</dbReference>
<dbReference type="EMBL" id="PEQY01000001">
    <property type="protein sequence ID" value="PIM79531.1"/>
    <property type="molecule type" value="Genomic_DNA"/>
</dbReference>
<dbReference type="InterPro" id="IPR013785">
    <property type="entry name" value="Aldolase_TIM"/>
</dbReference>
<dbReference type="Gene3D" id="2.30.42.10">
    <property type="match status" value="1"/>
</dbReference>
<protein>
    <submittedName>
        <fullName evidence="1">Uncharacterized protein</fullName>
    </submittedName>
</protein>
<dbReference type="RefSeq" id="WP_099958250.1">
    <property type="nucleotide sequence ID" value="NZ_CP024703.1"/>
</dbReference>
<dbReference type="Proteomes" id="UP000229011">
    <property type="component" value="Unassembled WGS sequence"/>
</dbReference>
<dbReference type="PROSITE" id="PS51918">
    <property type="entry name" value="RADICAL_SAM"/>
    <property type="match status" value="1"/>
</dbReference>
<dbReference type="SFLD" id="SFLDS00029">
    <property type="entry name" value="Radical_SAM"/>
    <property type="match status" value="1"/>
</dbReference>
<dbReference type="InterPro" id="IPR036034">
    <property type="entry name" value="PDZ_sf"/>
</dbReference>
<dbReference type="GO" id="GO:0051536">
    <property type="term" value="F:iron-sulfur cluster binding"/>
    <property type="evidence" value="ECO:0007669"/>
    <property type="project" value="InterPro"/>
</dbReference>
<dbReference type="AlphaFoldDB" id="A0A2G9EFQ7"/>
<accession>A0A2G9EFQ7</accession>